<reference evidence="1 2" key="1">
    <citation type="submission" date="2023-05" db="EMBL/GenBank/DDBJ databases">
        <title>Draft genome sequence of Streptomyces sp. B-S-A6 isolated from a cave soil in Thailand.</title>
        <authorList>
            <person name="Chamroensaksri N."/>
            <person name="Muangham S."/>
        </authorList>
    </citation>
    <scope>NUCLEOTIDE SEQUENCE [LARGE SCALE GENOMIC DNA]</scope>
    <source>
        <strain evidence="1 2">B-S-A6</strain>
    </source>
</reference>
<dbReference type="EMBL" id="JASCIQ010000002">
    <property type="protein sequence ID" value="MDI3402866.1"/>
    <property type="molecule type" value="Genomic_DNA"/>
</dbReference>
<organism evidence="1 2">
    <name type="scientific">Streptomyces cavernicola</name>
    <dbReference type="NCBI Taxonomy" id="3043613"/>
    <lineage>
        <taxon>Bacteria</taxon>
        <taxon>Bacillati</taxon>
        <taxon>Actinomycetota</taxon>
        <taxon>Actinomycetes</taxon>
        <taxon>Kitasatosporales</taxon>
        <taxon>Streptomycetaceae</taxon>
        <taxon>Streptomyces</taxon>
    </lineage>
</organism>
<evidence type="ECO:0000313" key="2">
    <source>
        <dbReference type="Proteomes" id="UP001223978"/>
    </source>
</evidence>
<protein>
    <submittedName>
        <fullName evidence="1">Uncharacterized protein</fullName>
    </submittedName>
</protein>
<dbReference type="RefSeq" id="WP_282540797.1">
    <property type="nucleotide sequence ID" value="NZ_JASCIQ010000002.1"/>
</dbReference>
<keyword evidence="2" id="KW-1185">Reference proteome</keyword>
<dbReference type="InterPro" id="IPR054202">
    <property type="entry name" value="DUF6907"/>
</dbReference>
<evidence type="ECO:0000313" key="1">
    <source>
        <dbReference type="EMBL" id="MDI3402866.1"/>
    </source>
</evidence>
<dbReference type="Proteomes" id="UP001223978">
    <property type="component" value="Unassembled WGS sequence"/>
</dbReference>
<sequence length="343" mass="37936">MSNAPVLVLQPADHDCPTWCASEPHAESTGSHISAPVKLPAPKGMNPQVEVPLLSVQVSLGHDERARGEQPRLWLAATDGTAELDRSALGALIEDLEDFALRLRGLRHRYDNVIVGGAAEAIDHYPEPNHPIELVTPCPPWCEYREWEEHTPTALISEHFHAADTHVMRLDLQPVTRTKGVLEPEHLELGLAHMAHASLPQIDLTVGGPTLERFRCVSLTFPEAEELRSVLSEFLAQGREYVQPGHVASLEELTGYCGVRLIEHERDEKGFRGHAVGDTRQGGPVWVTVPEGMNRPRLEDLVSYLLADIHERQPEVTDLKGEQVRQAGEVPCVRPESVIRPAA</sequence>
<accession>A0ABT6S6A6</accession>
<dbReference type="Pfam" id="PF21848">
    <property type="entry name" value="DUF6907"/>
    <property type="match status" value="1"/>
</dbReference>
<comment type="caution">
    <text evidence="1">The sequence shown here is derived from an EMBL/GenBank/DDBJ whole genome shotgun (WGS) entry which is preliminary data.</text>
</comment>
<name>A0ABT6S6A6_9ACTN</name>
<gene>
    <name evidence="1" type="ORF">QIS96_03380</name>
</gene>
<proteinExistence type="predicted"/>